<keyword evidence="2" id="KW-1185">Reference proteome</keyword>
<gene>
    <name evidence="1" type="ORF">EAV92_12055</name>
</gene>
<dbReference type="AlphaFoldDB" id="A0A3G3JYB1"/>
<name>A0A3G3JYB1_9BACL</name>
<dbReference type="KEGG" id="coh:EAV92_12055"/>
<reference evidence="1 2" key="1">
    <citation type="submission" date="2018-10" db="EMBL/GenBank/DDBJ databases">
        <title>Genome Sequence of Cohnella sp.</title>
        <authorList>
            <person name="Srinivasan S."/>
            <person name="Kim M.K."/>
        </authorList>
    </citation>
    <scope>NUCLEOTIDE SEQUENCE [LARGE SCALE GENOMIC DNA]</scope>
    <source>
        <strain evidence="1 2">18JY8-7</strain>
    </source>
</reference>
<dbReference type="EMBL" id="CP033433">
    <property type="protein sequence ID" value="AYQ73240.1"/>
    <property type="molecule type" value="Genomic_DNA"/>
</dbReference>
<dbReference type="RefSeq" id="WP_123041322.1">
    <property type="nucleotide sequence ID" value="NZ_CP033433.1"/>
</dbReference>
<dbReference type="SUPFAM" id="SSF48371">
    <property type="entry name" value="ARM repeat"/>
    <property type="match status" value="1"/>
</dbReference>
<proteinExistence type="predicted"/>
<evidence type="ECO:0000313" key="1">
    <source>
        <dbReference type="EMBL" id="AYQ73240.1"/>
    </source>
</evidence>
<organism evidence="1 2">
    <name type="scientific">Cohnella candidum</name>
    <dbReference type="NCBI Taxonomy" id="2674991"/>
    <lineage>
        <taxon>Bacteria</taxon>
        <taxon>Bacillati</taxon>
        <taxon>Bacillota</taxon>
        <taxon>Bacilli</taxon>
        <taxon>Bacillales</taxon>
        <taxon>Paenibacillaceae</taxon>
        <taxon>Cohnella</taxon>
    </lineage>
</organism>
<accession>A0A3G3JYB1</accession>
<dbReference type="InterPro" id="IPR016024">
    <property type="entry name" value="ARM-type_fold"/>
</dbReference>
<sequence length="307" mass="35294">MTDRANDNLVLFPKTLDYYQIQLTKMLETERYGDAKALLTFLLQCHGDAERHHTEWQALLGWLEAAFPEAVVAGNVVSVFDDEPDDEIAESDWVRKRVEDRSVQDAEYVPRLLKTLKEADDPEQQMLVIGQLLHLIHPDVEPALREWLSEREHHPSVQFRALQALRKQGAAGSVPLWRDGELMALEIGDTPVSFSDFPQPVLTVMDRVRQTAEVSDPTLSYFAEEMWKECVQAAYGTPIYRTMIQDDDGSADVWAAALHQILLEKLHGQTADDEIRDQYGITDELRFRYEQALRWLRQYSAEPRSVL</sequence>
<evidence type="ECO:0000313" key="2">
    <source>
        <dbReference type="Proteomes" id="UP000269097"/>
    </source>
</evidence>
<protein>
    <submittedName>
        <fullName evidence="1">HEAT repeat domain-containing protein</fullName>
    </submittedName>
</protein>
<dbReference type="Proteomes" id="UP000269097">
    <property type="component" value="Chromosome"/>
</dbReference>